<accession>A0AAF1BSK1</accession>
<dbReference type="AlphaFoldDB" id="A0AAF1BSK1"/>
<dbReference type="EMBL" id="CP136958">
    <property type="protein sequence ID" value="WOT02299.1"/>
    <property type="molecule type" value="Genomic_DNA"/>
</dbReference>
<evidence type="ECO:0000256" key="1">
    <source>
        <dbReference type="SAM" id="MobiDB-lite"/>
    </source>
</evidence>
<dbReference type="RefSeq" id="WP_101678759.1">
    <property type="nucleotide sequence ID" value="NZ_CP136958.1"/>
</dbReference>
<evidence type="ECO:0000313" key="2">
    <source>
        <dbReference type="EMBL" id="WOT02299.1"/>
    </source>
</evidence>
<dbReference type="Proteomes" id="UP000234560">
    <property type="component" value="Chromosome"/>
</dbReference>
<reference evidence="2" key="1">
    <citation type="submission" date="2017-12" db="EMBL/GenBank/DDBJ databases">
        <authorList>
            <person name="Thomas-White K."/>
            <person name="Wolfe A.J."/>
        </authorList>
    </citation>
    <scope>NUCLEOTIDE SEQUENCE</scope>
    <source>
        <strain evidence="2">UMB0763</strain>
    </source>
</reference>
<name>A0AAF1BSK1_9CORY</name>
<sequence length="361" mass="41787">MMVPSGTMDAHFYKFTRAMREQDHNDSAFVRMIDSIIKRSRFLSPLDAATFTLTKPLSASYGLTSRYLQRFQLQDLPLATPVYVHCPGLESGQQPAWDVNETVSVEPKGQLALRREEIPPFEFVQPTTQPSALSYWLKRNAYRFAIDIDPYELTSDLVGEARREDRGVKVIQAGNSETHYNLNFLVRYYPQLTNISEFEILIHEFAHVILGHLGPLRARNEDKRGKESDRNRVMIPDQMKEFEAETATYMVERILGIESSSAELYYGYVAQESHWTAEWLRGFSITRVAIGVRKLCAMTRAVCLPESKSISSKHPLHTPPEKPWLDQQRDWPQNKVTRDDCIDYFTFEKQRRFRDPLTQGL</sequence>
<feature type="region of interest" description="Disordered" evidence="1">
    <location>
        <begin position="309"/>
        <end position="330"/>
    </location>
</feature>
<evidence type="ECO:0008006" key="4">
    <source>
        <dbReference type="Google" id="ProtNLM"/>
    </source>
</evidence>
<feature type="compositionally biased region" description="Basic and acidic residues" evidence="1">
    <location>
        <begin position="319"/>
        <end position="329"/>
    </location>
</feature>
<organism evidence="2 3">
    <name type="scientific">Corynebacterium pyruviciproducens</name>
    <dbReference type="NCBI Taxonomy" id="598660"/>
    <lineage>
        <taxon>Bacteria</taxon>
        <taxon>Bacillati</taxon>
        <taxon>Actinomycetota</taxon>
        <taxon>Actinomycetes</taxon>
        <taxon>Mycobacteriales</taxon>
        <taxon>Corynebacteriaceae</taxon>
        <taxon>Corynebacterium</taxon>
    </lineage>
</organism>
<evidence type="ECO:0000313" key="3">
    <source>
        <dbReference type="Proteomes" id="UP000234560"/>
    </source>
</evidence>
<gene>
    <name evidence="2" type="ORF">CYJ47_00510</name>
</gene>
<proteinExistence type="predicted"/>
<reference evidence="2" key="2">
    <citation type="submission" date="2023-10" db="EMBL/GenBank/DDBJ databases">
        <authorList>
            <person name="Choi B."/>
        </authorList>
    </citation>
    <scope>NUCLEOTIDE SEQUENCE</scope>
    <source>
        <strain evidence="2">UMB0763</strain>
    </source>
</reference>
<dbReference type="KEGG" id="cpyr:CYJ47_00510"/>
<protein>
    <recommendedName>
        <fullName evidence="4">IrrE N-terminal-like domain-containing protein</fullName>
    </recommendedName>
</protein>